<dbReference type="Proteomes" id="UP000199202">
    <property type="component" value="Unassembled WGS sequence"/>
</dbReference>
<keyword evidence="9" id="KW-1185">Reference proteome</keyword>
<dbReference type="GO" id="GO:0022857">
    <property type="term" value="F:transmembrane transporter activity"/>
    <property type="evidence" value="ECO:0007669"/>
    <property type="project" value="InterPro"/>
</dbReference>
<dbReference type="PANTHER" id="PTHR42718:SF9">
    <property type="entry name" value="MAJOR FACILITATOR SUPERFAMILY MULTIDRUG TRANSPORTER MFSC"/>
    <property type="match status" value="1"/>
</dbReference>
<feature type="transmembrane region" description="Helical" evidence="6">
    <location>
        <begin position="7"/>
        <end position="30"/>
    </location>
</feature>
<keyword evidence="2" id="KW-0813">Transport</keyword>
<evidence type="ECO:0000313" key="9">
    <source>
        <dbReference type="Proteomes" id="UP000199202"/>
    </source>
</evidence>
<accession>A0A1G8CKF6</accession>
<feature type="transmembrane region" description="Helical" evidence="6">
    <location>
        <begin position="299"/>
        <end position="316"/>
    </location>
</feature>
<dbReference type="CDD" id="cd17321">
    <property type="entry name" value="MFS_MMR_MDR_like"/>
    <property type="match status" value="1"/>
</dbReference>
<protein>
    <submittedName>
        <fullName evidence="8">MFS transporter, DHA2 family, methylenomycin A resistance protein</fullName>
    </submittedName>
</protein>
<sequence length="460" mass="46675">MGFRKAATFVMMCTGMFFVLLDVTIVNIALPSIGRATGITNVADLQWVIGAYQLALAGLLLFGGTLGARYGHRRIVVTGFLIFGLASMACALAPGLWALVGARAVQGMGAALLMPGTLSVVTRLYTAREEHARAVCVWAVVAGLSLPAGPVLGGLLVESLGWPWIFWINVPVVALVVAGTLYLVTETAPEPRPLDVPGAVLGTGALALLTFTVIETGRLGTWSSVFLLPAALALAAGTAFVLVERRRTHPVLPVSLLRERPIAVSTIVAAVMNFGVNGVIILFSVYLQMVRGHPPIQSGLALLPLFVPLVLLPAHAARAAARRGPRPVMLAGLVLLVAGFAPLLALRADSGYGALAVGMVVIGAGAGLLTPAVVALAMTATPPGAESLTSALNTSARQAGGVVGVATFGALAGDPDRPAAFVAGVHHAAVVAGGAYLGAALLALVTGARSTSAGSGGGSR</sequence>
<feature type="transmembrane region" description="Helical" evidence="6">
    <location>
        <begin position="75"/>
        <end position="99"/>
    </location>
</feature>
<organism evidence="8 9">
    <name type="scientific">Nonomuraea jiangxiensis</name>
    <dbReference type="NCBI Taxonomy" id="633440"/>
    <lineage>
        <taxon>Bacteria</taxon>
        <taxon>Bacillati</taxon>
        <taxon>Actinomycetota</taxon>
        <taxon>Actinomycetes</taxon>
        <taxon>Streptosporangiales</taxon>
        <taxon>Streptosporangiaceae</taxon>
        <taxon>Nonomuraea</taxon>
    </lineage>
</organism>
<dbReference type="Gene3D" id="1.20.1250.20">
    <property type="entry name" value="MFS general substrate transporter like domains"/>
    <property type="match status" value="1"/>
</dbReference>
<dbReference type="AlphaFoldDB" id="A0A1G8CKF6"/>
<feature type="transmembrane region" description="Helical" evidence="6">
    <location>
        <begin position="164"/>
        <end position="184"/>
    </location>
</feature>
<dbReference type="Gene3D" id="1.20.1720.10">
    <property type="entry name" value="Multidrug resistance protein D"/>
    <property type="match status" value="1"/>
</dbReference>
<evidence type="ECO:0000256" key="4">
    <source>
        <dbReference type="ARBA" id="ARBA00022989"/>
    </source>
</evidence>
<dbReference type="EMBL" id="FNDJ01000002">
    <property type="protein sequence ID" value="SDH45915.1"/>
    <property type="molecule type" value="Genomic_DNA"/>
</dbReference>
<dbReference type="STRING" id="633440.SAMN05421869_102322"/>
<keyword evidence="3 6" id="KW-0812">Transmembrane</keyword>
<feature type="transmembrane region" description="Helical" evidence="6">
    <location>
        <begin position="328"/>
        <end position="346"/>
    </location>
</feature>
<keyword evidence="5 6" id="KW-0472">Membrane</keyword>
<proteinExistence type="predicted"/>
<feature type="transmembrane region" description="Helical" evidence="6">
    <location>
        <begin position="196"/>
        <end position="214"/>
    </location>
</feature>
<dbReference type="GO" id="GO:0005886">
    <property type="term" value="C:plasma membrane"/>
    <property type="evidence" value="ECO:0007669"/>
    <property type="project" value="UniProtKB-SubCell"/>
</dbReference>
<feature type="transmembrane region" description="Helical" evidence="6">
    <location>
        <begin position="220"/>
        <end position="243"/>
    </location>
</feature>
<feature type="transmembrane region" description="Helical" evidence="6">
    <location>
        <begin position="105"/>
        <end position="125"/>
    </location>
</feature>
<feature type="transmembrane region" description="Helical" evidence="6">
    <location>
        <begin position="352"/>
        <end position="378"/>
    </location>
</feature>
<dbReference type="SUPFAM" id="SSF103473">
    <property type="entry name" value="MFS general substrate transporter"/>
    <property type="match status" value="1"/>
</dbReference>
<dbReference type="PROSITE" id="PS50850">
    <property type="entry name" value="MFS"/>
    <property type="match status" value="1"/>
</dbReference>
<dbReference type="Pfam" id="PF07690">
    <property type="entry name" value="MFS_1"/>
    <property type="match status" value="1"/>
</dbReference>
<evidence type="ECO:0000256" key="5">
    <source>
        <dbReference type="ARBA" id="ARBA00023136"/>
    </source>
</evidence>
<feature type="domain" description="Major facilitator superfamily (MFS) profile" evidence="7">
    <location>
        <begin position="8"/>
        <end position="451"/>
    </location>
</feature>
<dbReference type="OrthoDB" id="9781469at2"/>
<dbReference type="InterPro" id="IPR011701">
    <property type="entry name" value="MFS"/>
</dbReference>
<feature type="transmembrane region" description="Helical" evidence="6">
    <location>
        <begin position="132"/>
        <end position="152"/>
    </location>
</feature>
<evidence type="ECO:0000256" key="2">
    <source>
        <dbReference type="ARBA" id="ARBA00022448"/>
    </source>
</evidence>
<reference evidence="8 9" key="1">
    <citation type="submission" date="2016-10" db="EMBL/GenBank/DDBJ databases">
        <authorList>
            <person name="de Groot N.N."/>
        </authorList>
    </citation>
    <scope>NUCLEOTIDE SEQUENCE [LARGE SCALE GENOMIC DNA]</scope>
    <source>
        <strain evidence="8 9">CGMCC 4.6533</strain>
    </source>
</reference>
<evidence type="ECO:0000256" key="3">
    <source>
        <dbReference type="ARBA" id="ARBA00022692"/>
    </source>
</evidence>
<gene>
    <name evidence="8" type="ORF">SAMN05421869_102322</name>
</gene>
<keyword evidence="4 6" id="KW-1133">Transmembrane helix</keyword>
<dbReference type="InterPro" id="IPR020846">
    <property type="entry name" value="MFS_dom"/>
</dbReference>
<evidence type="ECO:0000259" key="7">
    <source>
        <dbReference type="PROSITE" id="PS50850"/>
    </source>
</evidence>
<evidence type="ECO:0000256" key="1">
    <source>
        <dbReference type="ARBA" id="ARBA00004651"/>
    </source>
</evidence>
<comment type="subcellular location">
    <subcellularLocation>
        <location evidence="1">Cell membrane</location>
        <topology evidence="1">Multi-pass membrane protein</topology>
    </subcellularLocation>
</comment>
<name>A0A1G8CKF6_9ACTN</name>
<feature type="transmembrane region" description="Helical" evidence="6">
    <location>
        <begin position="264"/>
        <end position="287"/>
    </location>
</feature>
<evidence type="ECO:0000313" key="8">
    <source>
        <dbReference type="EMBL" id="SDH45915.1"/>
    </source>
</evidence>
<feature type="transmembrane region" description="Helical" evidence="6">
    <location>
        <begin position="50"/>
        <end position="68"/>
    </location>
</feature>
<evidence type="ECO:0000256" key="6">
    <source>
        <dbReference type="SAM" id="Phobius"/>
    </source>
</evidence>
<dbReference type="PANTHER" id="PTHR42718">
    <property type="entry name" value="MAJOR FACILITATOR SUPERFAMILY MULTIDRUG TRANSPORTER MFSC"/>
    <property type="match status" value="1"/>
</dbReference>
<dbReference type="InterPro" id="IPR036259">
    <property type="entry name" value="MFS_trans_sf"/>
</dbReference>